<organism evidence="3 4">
    <name type="scientific">Catagonus wagneri</name>
    <name type="common">Chacoan peccary</name>
    <dbReference type="NCBI Taxonomy" id="51154"/>
    <lineage>
        <taxon>Eukaryota</taxon>
        <taxon>Metazoa</taxon>
        <taxon>Chordata</taxon>
        <taxon>Craniata</taxon>
        <taxon>Vertebrata</taxon>
        <taxon>Euteleostomi</taxon>
        <taxon>Mammalia</taxon>
        <taxon>Eutheria</taxon>
        <taxon>Laurasiatheria</taxon>
        <taxon>Artiodactyla</taxon>
        <taxon>Suina</taxon>
        <taxon>Tayassuidae</taxon>
        <taxon>Catagonus</taxon>
    </lineage>
</organism>
<dbReference type="EC" id="2.7.7.49" evidence="1"/>
<dbReference type="Proteomes" id="UP000694540">
    <property type="component" value="Unplaced"/>
</dbReference>
<dbReference type="SUPFAM" id="SSF56672">
    <property type="entry name" value="DNA/RNA polymerases"/>
    <property type="match status" value="1"/>
</dbReference>
<dbReference type="GO" id="GO:0003964">
    <property type="term" value="F:RNA-directed DNA polymerase activity"/>
    <property type="evidence" value="ECO:0007669"/>
    <property type="project" value="UniProtKB-EC"/>
</dbReference>
<dbReference type="PANTHER" id="PTHR19446">
    <property type="entry name" value="REVERSE TRANSCRIPTASES"/>
    <property type="match status" value="1"/>
</dbReference>
<evidence type="ECO:0000256" key="1">
    <source>
        <dbReference type="ARBA" id="ARBA00012493"/>
    </source>
</evidence>
<evidence type="ECO:0000313" key="3">
    <source>
        <dbReference type="Ensembl" id="ENSCWAP00000011218.1"/>
    </source>
</evidence>
<keyword evidence="4" id="KW-1185">Reference proteome</keyword>
<protein>
    <recommendedName>
        <fullName evidence="1">RNA-directed DNA polymerase</fullName>
        <ecNumber evidence="1">2.7.7.49</ecNumber>
    </recommendedName>
</protein>
<evidence type="ECO:0000259" key="2">
    <source>
        <dbReference type="PROSITE" id="PS50878"/>
    </source>
</evidence>
<dbReference type="InterPro" id="IPR043502">
    <property type="entry name" value="DNA/RNA_pol_sf"/>
</dbReference>
<sequence>MENLEEMDKFLEKCNLPKLNQDEIENMNRPITSSEIETVIKKLPTNKSPGTDGFTGEFYQTFREELTPILLKLFQKIAEEGILPNSFYEATITLVPKPDKDTTKKENYRPISLMNIDAKNLNKILANRI</sequence>
<reference evidence="3" key="2">
    <citation type="submission" date="2025-09" db="UniProtKB">
        <authorList>
            <consortium name="Ensembl"/>
        </authorList>
    </citation>
    <scope>IDENTIFICATION</scope>
</reference>
<dbReference type="Ensembl" id="ENSCWAT00000012212.1">
    <property type="protein sequence ID" value="ENSCWAP00000011218.1"/>
    <property type="gene ID" value="ENSCWAG00000008793.1"/>
</dbReference>
<name>A0A8C3WA42_9CETA</name>
<evidence type="ECO:0000313" key="4">
    <source>
        <dbReference type="Proteomes" id="UP000694540"/>
    </source>
</evidence>
<feature type="domain" description="Reverse transcriptase" evidence="2">
    <location>
        <begin position="76"/>
        <end position="129"/>
    </location>
</feature>
<proteinExistence type="predicted"/>
<dbReference type="PROSITE" id="PS50878">
    <property type="entry name" value="RT_POL"/>
    <property type="match status" value="1"/>
</dbReference>
<dbReference type="AlphaFoldDB" id="A0A8C3WA42"/>
<dbReference type="InterPro" id="IPR000477">
    <property type="entry name" value="RT_dom"/>
</dbReference>
<dbReference type="GeneTree" id="ENSGT00940000153064"/>
<reference evidence="3" key="1">
    <citation type="submission" date="2025-08" db="UniProtKB">
        <authorList>
            <consortium name="Ensembl"/>
        </authorList>
    </citation>
    <scope>IDENTIFICATION</scope>
</reference>
<accession>A0A8C3WA42</accession>